<feature type="chain" id="PRO_5040181242" description="beta-glucosidase" evidence="9">
    <location>
        <begin position="19"/>
        <end position="792"/>
    </location>
</feature>
<dbReference type="SUPFAM" id="SSF51445">
    <property type="entry name" value="(Trans)glycosidases"/>
    <property type="match status" value="1"/>
</dbReference>
<dbReference type="SMART" id="SM01217">
    <property type="entry name" value="Fn3_like"/>
    <property type="match status" value="1"/>
</dbReference>
<dbReference type="InterPro" id="IPR002772">
    <property type="entry name" value="Glyco_hydro_3_C"/>
</dbReference>
<keyword evidence="4" id="KW-0378">Hydrolase</keyword>
<evidence type="ECO:0000256" key="2">
    <source>
        <dbReference type="ARBA" id="ARBA00005336"/>
    </source>
</evidence>
<proteinExistence type="inferred from homology"/>
<evidence type="ECO:0000256" key="3">
    <source>
        <dbReference type="ARBA" id="ARBA00012744"/>
    </source>
</evidence>
<dbReference type="OrthoDB" id="2123594at2759"/>
<dbReference type="Gene3D" id="3.20.20.300">
    <property type="entry name" value="Glycoside hydrolase, family 3, N-terminal domain"/>
    <property type="match status" value="2"/>
</dbReference>
<dbReference type="AlphaFoldDB" id="A0A9P0EIJ3"/>
<evidence type="ECO:0000256" key="4">
    <source>
        <dbReference type="ARBA" id="ARBA00022801"/>
    </source>
</evidence>
<dbReference type="Gene3D" id="3.40.50.1700">
    <property type="entry name" value="Glycoside hydrolase family 3 C-terminal domain"/>
    <property type="match status" value="1"/>
</dbReference>
<keyword evidence="6" id="KW-0119">Carbohydrate metabolism</keyword>
<dbReference type="SUPFAM" id="SSF52279">
    <property type="entry name" value="Beta-D-glucan exohydrolase, C-terminal domain"/>
    <property type="match status" value="1"/>
</dbReference>
<dbReference type="Gene3D" id="2.60.40.10">
    <property type="entry name" value="Immunoglobulins"/>
    <property type="match status" value="1"/>
</dbReference>
<gene>
    <name evidence="11" type="ORF">CSOL1703_00004703</name>
</gene>
<dbReference type="Pfam" id="PF01915">
    <property type="entry name" value="Glyco_hydro_3_C"/>
    <property type="match status" value="1"/>
</dbReference>
<dbReference type="Proteomes" id="UP000775872">
    <property type="component" value="Unassembled WGS sequence"/>
</dbReference>
<evidence type="ECO:0000259" key="10">
    <source>
        <dbReference type="SMART" id="SM01217"/>
    </source>
</evidence>
<keyword evidence="12" id="KW-1185">Reference proteome</keyword>
<protein>
    <recommendedName>
        <fullName evidence="3">beta-glucosidase</fullName>
        <ecNumber evidence="3">3.2.1.21</ecNumber>
    </recommendedName>
</protein>
<dbReference type="InterPro" id="IPR036962">
    <property type="entry name" value="Glyco_hydro_3_N_sf"/>
</dbReference>
<dbReference type="InterPro" id="IPR001764">
    <property type="entry name" value="Glyco_hydro_3_N"/>
</dbReference>
<dbReference type="Pfam" id="PF14310">
    <property type="entry name" value="Fn3-like"/>
    <property type="match status" value="1"/>
</dbReference>
<keyword evidence="7" id="KW-0326">Glycosidase</keyword>
<reference evidence="11" key="1">
    <citation type="submission" date="2021-10" db="EMBL/GenBank/DDBJ databases">
        <authorList>
            <person name="Piombo E."/>
        </authorList>
    </citation>
    <scope>NUCLEOTIDE SEQUENCE</scope>
</reference>
<feature type="domain" description="Fibronectin type III-like" evidence="10">
    <location>
        <begin position="711"/>
        <end position="780"/>
    </location>
</feature>
<feature type="signal peptide" evidence="9">
    <location>
        <begin position="1"/>
        <end position="18"/>
    </location>
</feature>
<keyword evidence="9" id="KW-0732">Signal</keyword>
<evidence type="ECO:0000256" key="5">
    <source>
        <dbReference type="ARBA" id="ARBA00023180"/>
    </source>
</evidence>
<accession>A0A9P0EIJ3</accession>
<dbReference type="EMBL" id="CABFOC020000045">
    <property type="protein sequence ID" value="CAH0052836.1"/>
    <property type="molecule type" value="Genomic_DNA"/>
</dbReference>
<evidence type="ECO:0000313" key="12">
    <source>
        <dbReference type="Proteomes" id="UP000775872"/>
    </source>
</evidence>
<comment type="similarity">
    <text evidence="2">Belongs to the glycosyl hydrolase 3 family.</text>
</comment>
<dbReference type="PANTHER" id="PTHR30620:SF117">
    <property type="entry name" value="BETA-1,4-XYLOSIDASE (EUROFUNG)"/>
    <property type="match status" value="1"/>
</dbReference>
<comment type="caution">
    <text evidence="11">The sequence shown here is derived from an EMBL/GenBank/DDBJ whole genome shotgun (WGS) entry which is preliminary data.</text>
</comment>
<evidence type="ECO:0000256" key="9">
    <source>
        <dbReference type="SAM" id="SignalP"/>
    </source>
</evidence>
<dbReference type="InterPro" id="IPR017853">
    <property type="entry name" value="GH"/>
</dbReference>
<evidence type="ECO:0000256" key="8">
    <source>
        <dbReference type="ARBA" id="ARBA00023326"/>
    </source>
</evidence>
<dbReference type="InterPro" id="IPR036881">
    <property type="entry name" value="Glyco_hydro_3_C_sf"/>
</dbReference>
<organism evidence="11 12">
    <name type="scientific">Clonostachys solani</name>
    <dbReference type="NCBI Taxonomy" id="160281"/>
    <lineage>
        <taxon>Eukaryota</taxon>
        <taxon>Fungi</taxon>
        <taxon>Dikarya</taxon>
        <taxon>Ascomycota</taxon>
        <taxon>Pezizomycotina</taxon>
        <taxon>Sordariomycetes</taxon>
        <taxon>Hypocreomycetidae</taxon>
        <taxon>Hypocreales</taxon>
        <taxon>Bionectriaceae</taxon>
        <taxon>Clonostachys</taxon>
    </lineage>
</organism>
<evidence type="ECO:0000256" key="7">
    <source>
        <dbReference type="ARBA" id="ARBA00023295"/>
    </source>
</evidence>
<name>A0A9P0EIJ3_9HYPO</name>
<dbReference type="EC" id="3.2.1.21" evidence="3"/>
<comment type="catalytic activity">
    <reaction evidence="1">
        <text>Hydrolysis of terminal, non-reducing beta-D-glucosyl residues with release of beta-D-glucose.</text>
        <dbReference type="EC" id="3.2.1.21"/>
    </reaction>
</comment>
<evidence type="ECO:0000313" key="11">
    <source>
        <dbReference type="EMBL" id="CAH0052836.1"/>
    </source>
</evidence>
<dbReference type="Pfam" id="PF00933">
    <property type="entry name" value="Glyco_hydro_3"/>
    <property type="match status" value="2"/>
</dbReference>
<dbReference type="InterPro" id="IPR013783">
    <property type="entry name" value="Ig-like_fold"/>
</dbReference>
<dbReference type="FunFam" id="2.60.40.10:FF:000495">
    <property type="entry name" value="Periplasmic beta-glucosidase"/>
    <property type="match status" value="1"/>
</dbReference>
<dbReference type="InterPro" id="IPR026891">
    <property type="entry name" value="Fn3-like"/>
</dbReference>
<dbReference type="PANTHER" id="PTHR30620">
    <property type="entry name" value="PERIPLASMIC BETA-GLUCOSIDASE-RELATED"/>
    <property type="match status" value="1"/>
</dbReference>
<dbReference type="InterPro" id="IPR051915">
    <property type="entry name" value="Cellulose_Degrad_GH3"/>
</dbReference>
<dbReference type="GO" id="GO:0008422">
    <property type="term" value="F:beta-glucosidase activity"/>
    <property type="evidence" value="ECO:0007669"/>
    <property type="project" value="UniProtKB-EC"/>
</dbReference>
<dbReference type="FunFam" id="3.40.50.1700:FF:000009">
    <property type="entry name" value="Periplasmic beta-glucosidase"/>
    <property type="match status" value="1"/>
</dbReference>
<dbReference type="GO" id="GO:0009251">
    <property type="term" value="P:glucan catabolic process"/>
    <property type="evidence" value="ECO:0007669"/>
    <property type="project" value="TreeGrafter"/>
</dbReference>
<dbReference type="PRINTS" id="PR00133">
    <property type="entry name" value="GLHYDRLASE3"/>
</dbReference>
<evidence type="ECO:0000256" key="1">
    <source>
        <dbReference type="ARBA" id="ARBA00000448"/>
    </source>
</evidence>
<evidence type="ECO:0000256" key="6">
    <source>
        <dbReference type="ARBA" id="ARBA00023277"/>
    </source>
</evidence>
<keyword evidence="5" id="KW-0325">Glycoprotein</keyword>
<keyword evidence="8" id="KW-0624">Polysaccharide degradation</keyword>
<sequence length="792" mass="86260">MKAFLFLGTAFLAGLAQATNSSTPLYKHPNATLDDRVSDLLKRMTVQEKVSQLIQGDIRNYLNLTDGTLNQTGLEWSMSTRGHAVWSGLYAKPEIVKLGAQIAQDYQMNQTELGIPTYVSGEGLHGFLALNATIFNSPIGIGCSFNPELVEKMARVIAVEALALGVNQLFSPVVDLARELRFGRVEETFGEDPYLSVMFPPISKSEDFNADGGECRAGEFGYHYTKGLQAEGACAQVKHFAAFASPEQGINTAPVHGGERELRSLYLPPFKRAIIDGEALSVMSSYNSYDGYPVISNPHIMTDILRGEWGYENFVISDAGATARLIDAFHICGKNDNECITTEVLPAGNDVEMGGGLYSFEIIPELVESGKLDIKTVDTAVSRVLRAKFAQGLFEKPYSGVPDDEIFDYLGTKEHKKLAQELDAESIVLLENHDNVLPLKKDANVAVIGPMAHGYVNYGDYVIYTSQYHGATPLDGIEAVSEGTVTYAKGCERWSNDEAGFAEAVAAAEAADVAVVVVGTWSRDQDELWAPLNATTGESRDVHDLGLVGAMPRLVRAIVDTGKPTVVVYSSGKPITEPWISDEAAALVQHFYQSEMGGHALASILYGDVNPSGKLSVSFPYDVGTTPIYYNHLKSARSYYNVGQEYANGTLQFGQTYVLQNPTALYTFGYGLSYSTFTLSNIQASSETVSESDTVTVSVDVQNTSDRDGAEVVQLYVQDVLSSVEVPRYSLKGFNKVKVKAGETETVKIDLKVEDWGLWNRKMEYVVEPGEFLVLVGTSSEDFAGNVTVTVQ</sequence>